<feature type="domain" description="Ricin B lectin" evidence="2">
    <location>
        <begin position="63"/>
        <end position="134"/>
    </location>
</feature>
<protein>
    <submittedName>
        <fullName evidence="3">Putative carbohydrate-binding protein</fullName>
    </submittedName>
</protein>
<proteinExistence type="predicted"/>
<dbReference type="InterPro" id="IPR035992">
    <property type="entry name" value="Ricin_B-like_lectins"/>
</dbReference>
<dbReference type="Proteomes" id="UP000005087">
    <property type="component" value="Chromosome"/>
</dbReference>
<dbReference type="STRING" id="928724.SacglDRAFT_02484"/>
<evidence type="ECO:0000256" key="1">
    <source>
        <dbReference type="SAM" id="SignalP"/>
    </source>
</evidence>
<dbReference type="Gene3D" id="2.80.10.50">
    <property type="match status" value="1"/>
</dbReference>
<dbReference type="SUPFAM" id="SSF50370">
    <property type="entry name" value="Ricin B-like lectins"/>
    <property type="match status" value="1"/>
</dbReference>
<evidence type="ECO:0000313" key="4">
    <source>
        <dbReference type="Proteomes" id="UP000005087"/>
    </source>
</evidence>
<evidence type="ECO:0000259" key="2">
    <source>
        <dbReference type="Pfam" id="PF14200"/>
    </source>
</evidence>
<dbReference type="HOGENOM" id="CLU_1592867_0_0_11"/>
<organism evidence="3 4">
    <name type="scientific">Saccharomonospora glauca K62</name>
    <dbReference type="NCBI Taxonomy" id="928724"/>
    <lineage>
        <taxon>Bacteria</taxon>
        <taxon>Bacillati</taxon>
        <taxon>Actinomycetota</taxon>
        <taxon>Actinomycetes</taxon>
        <taxon>Pseudonocardiales</taxon>
        <taxon>Pseudonocardiaceae</taxon>
        <taxon>Saccharomonospora</taxon>
    </lineage>
</organism>
<feature type="signal peptide" evidence="1">
    <location>
        <begin position="1"/>
        <end position="22"/>
    </location>
</feature>
<dbReference type="OrthoDB" id="5381276at2"/>
<evidence type="ECO:0000313" key="3">
    <source>
        <dbReference type="EMBL" id="EIE99377.1"/>
    </source>
</evidence>
<dbReference type="CDD" id="cd23415">
    <property type="entry name" value="beta-trefoil_Ricin_AH"/>
    <property type="match status" value="1"/>
</dbReference>
<sequence length="156" mass="17711">MRRRLASLVAALAVLFGIGVPAAPAAAQNAPYDVLENQALRTMCIDDSIAYGLRLFSCNGMDYQKWYIDASWPNPYTPTFFQNVATERCLDDSVYGLRAFPCNGGVWQIWSPHRWNDGTWQFQNQATGRCLTTDHNGFLTTNTCSSSEWESWYRYS</sequence>
<dbReference type="eggNOG" id="COG0515">
    <property type="taxonomic scope" value="Bacteria"/>
</dbReference>
<gene>
    <name evidence="3" type="ORF">SacglDRAFT_02484</name>
</gene>
<reference evidence="3 4" key="1">
    <citation type="submission" date="2011-09" db="EMBL/GenBank/DDBJ databases">
        <authorList>
            <consortium name="US DOE Joint Genome Institute (JGI-PGF)"/>
            <person name="Lucas S."/>
            <person name="Han J."/>
            <person name="Lapidus A."/>
            <person name="Cheng J.-F."/>
            <person name="Goodwin L."/>
            <person name="Pitluck S."/>
            <person name="Peters L."/>
            <person name="Land M.L."/>
            <person name="Hauser L."/>
            <person name="Brambilla E."/>
            <person name="Klenk H.-P."/>
            <person name="Woyke T.J."/>
        </authorList>
    </citation>
    <scope>NUCLEOTIDE SEQUENCE [LARGE SCALE GENOMIC DNA]</scope>
    <source>
        <strain evidence="3 4">K62</strain>
    </source>
</reference>
<feature type="chain" id="PRO_5039558810" evidence="1">
    <location>
        <begin position="23"/>
        <end position="156"/>
    </location>
</feature>
<reference evidence="4" key="2">
    <citation type="submission" date="2012-01" db="EMBL/GenBank/DDBJ databases">
        <title>Noncontiguous Finished sequence of chromosome of Saccharomonospora glauca K62.</title>
        <authorList>
            <consortium name="US DOE Joint Genome Institute"/>
            <person name="Lucas S."/>
            <person name="Han J."/>
            <person name="Lapidus A."/>
            <person name="Cheng J.-F."/>
            <person name="Goodwin L."/>
            <person name="Pitluck S."/>
            <person name="Peters L."/>
            <person name="Mikhailova N."/>
            <person name="Held B."/>
            <person name="Detter J.C."/>
            <person name="Han C."/>
            <person name="Tapia R."/>
            <person name="Land M."/>
            <person name="Hauser L."/>
            <person name="Kyrpides N."/>
            <person name="Ivanova N."/>
            <person name="Pagani I."/>
            <person name="Brambilla E.-M."/>
            <person name="Klenk H.-P."/>
            <person name="Woyke T."/>
        </authorList>
    </citation>
    <scope>NUCLEOTIDE SEQUENCE [LARGE SCALE GENOMIC DNA]</scope>
    <source>
        <strain evidence="4">K62</strain>
    </source>
</reference>
<dbReference type="RefSeq" id="WP_005464924.1">
    <property type="nucleotide sequence ID" value="NZ_CM001484.1"/>
</dbReference>
<dbReference type="InterPro" id="IPR000772">
    <property type="entry name" value="Ricin_B_lectin"/>
</dbReference>
<dbReference type="Pfam" id="PF14200">
    <property type="entry name" value="RicinB_lectin_2"/>
    <property type="match status" value="1"/>
</dbReference>
<keyword evidence="1" id="KW-0732">Signal</keyword>
<dbReference type="PROSITE" id="PS50231">
    <property type="entry name" value="RICIN_B_LECTIN"/>
    <property type="match status" value="1"/>
</dbReference>
<keyword evidence="4" id="KW-1185">Reference proteome</keyword>
<name>I1D353_9PSEU</name>
<dbReference type="AlphaFoldDB" id="I1D353"/>
<dbReference type="EMBL" id="CM001484">
    <property type="protein sequence ID" value="EIE99377.1"/>
    <property type="molecule type" value="Genomic_DNA"/>
</dbReference>
<accession>I1D353</accession>